<dbReference type="AlphaFoldDB" id="A0A0M0L5V4"/>
<dbReference type="PATRIC" id="fig|284581.3.peg.1906"/>
<dbReference type="InterPro" id="IPR015797">
    <property type="entry name" value="NUDIX_hydrolase-like_dom_sf"/>
</dbReference>
<comment type="similarity">
    <text evidence="1">Belongs to the Nudix hydrolase family.</text>
</comment>
<keyword evidence="4" id="KW-1185">Reference proteome</keyword>
<dbReference type="SUPFAM" id="SSF55811">
    <property type="entry name" value="Nudix"/>
    <property type="match status" value="1"/>
</dbReference>
<protein>
    <submittedName>
        <fullName evidence="3">DNA mismatch repair protein MutT</fullName>
    </submittedName>
</protein>
<dbReference type="Gene3D" id="3.90.79.10">
    <property type="entry name" value="Nucleoside Triphosphate Pyrophosphohydrolase"/>
    <property type="match status" value="1"/>
</dbReference>
<sequence>MFFVNVQAAIYENHKWLLIKRSEQEEHAAGQLALVGGTVDQELRAEKTLEATLKREVDEEIGIEIDNLRYVNSSSFTTDSGEAVINVVFLCERRSGIPYMKSVDEVDAILWQSTEEILRNPNIPLYLKKDITEARKLIKEEKVI</sequence>
<gene>
    <name evidence="3" type="ORF">AMD01_09185</name>
</gene>
<dbReference type="PROSITE" id="PS51462">
    <property type="entry name" value="NUDIX"/>
    <property type="match status" value="1"/>
</dbReference>
<evidence type="ECO:0000259" key="2">
    <source>
        <dbReference type="PROSITE" id="PS51462"/>
    </source>
</evidence>
<dbReference type="Pfam" id="PF00293">
    <property type="entry name" value="NUDIX"/>
    <property type="match status" value="1"/>
</dbReference>
<dbReference type="Proteomes" id="UP000037558">
    <property type="component" value="Unassembled WGS sequence"/>
</dbReference>
<dbReference type="OrthoDB" id="3531896at2"/>
<dbReference type="STRING" id="284581.AMD01_09185"/>
<dbReference type="RefSeq" id="WP_053401106.1">
    <property type="nucleotide sequence ID" value="NZ_LILC01000013.1"/>
</dbReference>
<accession>A0A0M0L5V4</accession>
<evidence type="ECO:0000256" key="1">
    <source>
        <dbReference type="ARBA" id="ARBA00005582"/>
    </source>
</evidence>
<evidence type="ECO:0000313" key="3">
    <source>
        <dbReference type="EMBL" id="KOO46043.1"/>
    </source>
</evidence>
<organism evidence="3 4">
    <name type="scientific">Priestia koreensis</name>
    <dbReference type="NCBI Taxonomy" id="284581"/>
    <lineage>
        <taxon>Bacteria</taxon>
        <taxon>Bacillati</taxon>
        <taxon>Bacillota</taxon>
        <taxon>Bacilli</taxon>
        <taxon>Bacillales</taxon>
        <taxon>Bacillaceae</taxon>
        <taxon>Priestia</taxon>
    </lineage>
</organism>
<dbReference type="PANTHER" id="PTHR43736">
    <property type="entry name" value="ADP-RIBOSE PYROPHOSPHATASE"/>
    <property type="match status" value="1"/>
</dbReference>
<dbReference type="PANTHER" id="PTHR43736:SF1">
    <property type="entry name" value="DIHYDRONEOPTERIN TRIPHOSPHATE DIPHOSPHATASE"/>
    <property type="match status" value="1"/>
</dbReference>
<dbReference type="EMBL" id="LILC01000013">
    <property type="protein sequence ID" value="KOO46043.1"/>
    <property type="molecule type" value="Genomic_DNA"/>
</dbReference>
<feature type="domain" description="Nudix hydrolase" evidence="2">
    <location>
        <begin position="1"/>
        <end position="139"/>
    </location>
</feature>
<comment type="caution">
    <text evidence="3">The sequence shown here is derived from an EMBL/GenBank/DDBJ whole genome shotgun (WGS) entry which is preliminary data.</text>
</comment>
<proteinExistence type="inferred from homology"/>
<reference evidence="4" key="1">
    <citation type="submission" date="2015-08" db="EMBL/GenBank/DDBJ databases">
        <title>Fjat-14210 dsm16467.</title>
        <authorList>
            <person name="Liu B."/>
            <person name="Wang J."/>
            <person name="Zhu Y."/>
            <person name="Liu G."/>
            <person name="Chen Q."/>
            <person name="Chen Z."/>
            <person name="Lan J."/>
            <person name="Che J."/>
            <person name="Ge C."/>
            <person name="Shi H."/>
            <person name="Pan Z."/>
            <person name="Liu X."/>
        </authorList>
    </citation>
    <scope>NUCLEOTIDE SEQUENCE [LARGE SCALE GENOMIC DNA]</scope>
    <source>
        <strain evidence="4">DSM 16467</strain>
    </source>
</reference>
<dbReference type="InterPro" id="IPR000086">
    <property type="entry name" value="NUDIX_hydrolase_dom"/>
</dbReference>
<name>A0A0M0L5V4_9BACI</name>
<evidence type="ECO:0000313" key="4">
    <source>
        <dbReference type="Proteomes" id="UP000037558"/>
    </source>
</evidence>